<accession>W7DHT0</accession>
<evidence type="ECO:0000313" key="2">
    <source>
        <dbReference type="EMBL" id="EUJ61586.1"/>
    </source>
</evidence>
<dbReference type="GO" id="GO:0005829">
    <property type="term" value="C:cytosol"/>
    <property type="evidence" value="ECO:0007669"/>
    <property type="project" value="TreeGrafter"/>
</dbReference>
<evidence type="ECO:0000256" key="1">
    <source>
        <dbReference type="ARBA" id="ARBA00023002"/>
    </source>
</evidence>
<dbReference type="EMBL" id="AODM01000012">
    <property type="protein sequence ID" value="EUJ61586.1"/>
    <property type="molecule type" value="Genomic_DNA"/>
</dbReference>
<organism evidence="2 3">
    <name type="scientific">Listeria fleischmannii FSL S10-1203</name>
    <dbReference type="NCBI Taxonomy" id="1265822"/>
    <lineage>
        <taxon>Bacteria</taxon>
        <taxon>Bacillati</taxon>
        <taxon>Bacillota</taxon>
        <taxon>Bacilli</taxon>
        <taxon>Bacillales</taxon>
        <taxon>Listeriaceae</taxon>
        <taxon>Listeria</taxon>
    </lineage>
</organism>
<dbReference type="EC" id="1.1.1.23" evidence="2"/>
<sequence length="105" mass="12159">MKRLTGNVATITRELREREWEQDFSDISRTVLDIITDVRKNGDAALVRLTKAFDGVNLTAFKVSDAEIDAAYKSVPDELISALETARKNIFDYQRKTKTQWFFRQ</sequence>
<protein>
    <submittedName>
        <fullName evidence="2">Bifunctional histidinal dehydrogenase/ histidinol dehydrogenase</fullName>
        <ecNumber evidence="2">1.1.1.23</ecNumber>
    </submittedName>
</protein>
<dbReference type="Gene3D" id="3.40.50.1980">
    <property type="entry name" value="Nitrogenase molybdenum iron protein domain"/>
    <property type="match status" value="1"/>
</dbReference>
<dbReference type="GO" id="GO:0000105">
    <property type="term" value="P:L-histidine biosynthetic process"/>
    <property type="evidence" value="ECO:0007669"/>
    <property type="project" value="TreeGrafter"/>
</dbReference>
<dbReference type="GO" id="GO:0051287">
    <property type="term" value="F:NAD binding"/>
    <property type="evidence" value="ECO:0007669"/>
    <property type="project" value="InterPro"/>
</dbReference>
<proteinExistence type="predicted"/>
<keyword evidence="1 2" id="KW-0560">Oxidoreductase</keyword>
<dbReference type="GO" id="GO:0004399">
    <property type="term" value="F:histidinol dehydrogenase activity"/>
    <property type="evidence" value="ECO:0007669"/>
    <property type="project" value="UniProtKB-EC"/>
</dbReference>
<dbReference type="Pfam" id="PF00815">
    <property type="entry name" value="Histidinol_dh"/>
    <property type="match status" value="1"/>
</dbReference>
<evidence type="ECO:0000313" key="3">
    <source>
        <dbReference type="Proteomes" id="UP000019241"/>
    </source>
</evidence>
<dbReference type="Proteomes" id="UP000019241">
    <property type="component" value="Unassembled WGS sequence"/>
</dbReference>
<gene>
    <name evidence="2" type="primary">hisD</name>
    <name evidence="2" type="ORF">MCOL2_04016</name>
</gene>
<name>W7DHT0_9LIST</name>
<dbReference type="AlphaFoldDB" id="W7DHT0"/>
<dbReference type="PANTHER" id="PTHR21256">
    <property type="entry name" value="HISTIDINOL DEHYDROGENASE HDH"/>
    <property type="match status" value="1"/>
</dbReference>
<dbReference type="PATRIC" id="fig|1265822.4.peg.829"/>
<dbReference type="PANTHER" id="PTHR21256:SF2">
    <property type="entry name" value="HISTIDINE BIOSYNTHESIS TRIFUNCTIONAL PROTEIN"/>
    <property type="match status" value="1"/>
</dbReference>
<reference evidence="2 3" key="1">
    <citation type="submission" date="2012-12" db="EMBL/GenBank/DDBJ databases">
        <title>Novel taxa of Listeriaceae from agricultural environments in the United States.</title>
        <authorList>
            <person name="den Bakker H.C."/>
            <person name="Allred A."/>
            <person name="Warchocki S."/>
            <person name="Wright E.M."/>
            <person name="Burrell A."/>
            <person name="Nightingale K.K."/>
            <person name="Kephart D."/>
            <person name="Wiedmann M."/>
        </authorList>
    </citation>
    <scope>NUCLEOTIDE SEQUENCE [LARGE SCALE GENOMIC DNA]</scope>
    <source>
        <strain evidence="2 3">FSL S10-1203</strain>
    </source>
</reference>
<dbReference type="GO" id="GO:0046872">
    <property type="term" value="F:metal ion binding"/>
    <property type="evidence" value="ECO:0007669"/>
    <property type="project" value="InterPro"/>
</dbReference>
<dbReference type="InterPro" id="IPR012131">
    <property type="entry name" value="Hstdl_DH"/>
</dbReference>
<comment type="caution">
    <text evidence="2">The sequence shown here is derived from an EMBL/GenBank/DDBJ whole genome shotgun (WGS) entry which is preliminary data.</text>
</comment>